<feature type="domain" description="Reverse transcriptase" evidence="10">
    <location>
        <begin position="100"/>
        <end position="326"/>
    </location>
</feature>
<gene>
    <name evidence="11" type="primary">ltrA</name>
    <name evidence="11" type="ORF">P8V03_18895</name>
</gene>
<dbReference type="InterPro" id="IPR030931">
    <property type="entry name" value="Group_II_RT_mat"/>
</dbReference>
<dbReference type="PRINTS" id="PR00866">
    <property type="entry name" value="RNADNAPOLMS"/>
</dbReference>
<dbReference type="GO" id="GO:0003964">
    <property type="term" value="F:RNA-directed DNA polymerase activity"/>
    <property type="evidence" value="ECO:0007669"/>
    <property type="project" value="UniProtKB-KW"/>
</dbReference>
<dbReference type="Proteomes" id="UP001281656">
    <property type="component" value="Unassembled WGS sequence"/>
</dbReference>
<dbReference type="InterPro" id="IPR000477">
    <property type="entry name" value="RT_dom"/>
</dbReference>
<dbReference type="EMBL" id="JARUJP010000062">
    <property type="protein sequence ID" value="MDW8803199.1"/>
    <property type="molecule type" value="Genomic_DNA"/>
</dbReference>
<comment type="similarity">
    <text evidence="8">Belongs to the bacterial reverse transcriptase family.</text>
</comment>
<keyword evidence="7" id="KW-0051">Antiviral defense</keyword>
<evidence type="ECO:0000256" key="5">
    <source>
        <dbReference type="ARBA" id="ARBA00022842"/>
    </source>
</evidence>
<dbReference type="InterPro" id="IPR000123">
    <property type="entry name" value="Reverse_transcriptase_msDNA"/>
</dbReference>
<evidence type="ECO:0000256" key="9">
    <source>
        <dbReference type="ARBA" id="ARBA00048173"/>
    </source>
</evidence>
<sequence length="473" mass="55602">MINSKNQNKKQTTQHRGRLVEVEVELQGKQGALNENLAFTKRERENDELDDTSNLLDRVLERENMLIAMKRVISNKGSHGVDGMRVDELRTFIIDNWLKIKEKLLEGRYKPSPVRRVEIPKPDGGIRLLGIPTILDRLIQQAIAQELNKIYDHTFSESSYGFRPNKSAKQAILRAKEYINEGYRWVVDMDLEKFFDKVNHDILMDRLSKKIRDKRVLKLIRAYLQSGIMINGIKVNSDEGTPQGGPLSPLLANIMLDEVDKELEKRGHRFCRFADDANVYVRSRKAGLRVMESMRNILEGRLKLKVNENKSAVDLVSKRKYLGFSFYFVKGGVNIRIHEKSYRRFKLRIREITNRNMGISMELRIKKLNEYTVGWINYYGVAKAAARIKELEEWLRRRLRACIWKQWKKVKTRGRNLMKFGVPEYKAWEYANTRKGYWRISNSPILNTTLNNRYLESLKYKSISKRYQLIHNS</sequence>
<evidence type="ECO:0000256" key="7">
    <source>
        <dbReference type="ARBA" id="ARBA00023118"/>
    </source>
</evidence>
<evidence type="ECO:0000313" key="11">
    <source>
        <dbReference type="EMBL" id="MDW8803199.1"/>
    </source>
</evidence>
<dbReference type="InterPro" id="IPR013597">
    <property type="entry name" value="Mat_intron_G2"/>
</dbReference>
<organism evidence="11 12">
    <name type="scientific">Clostridium tanneri</name>
    <dbReference type="NCBI Taxonomy" id="3037988"/>
    <lineage>
        <taxon>Bacteria</taxon>
        <taxon>Bacillati</taxon>
        <taxon>Bacillota</taxon>
        <taxon>Clostridia</taxon>
        <taxon>Eubacteriales</taxon>
        <taxon>Clostridiaceae</taxon>
        <taxon>Clostridium</taxon>
    </lineage>
</organism>
<evidence type="ECO:0000256" key="6">
    <source>
        <dbReference type="ARBA" id="ARBA00022918"/>
    </source>
</evidence>
<dbReference type="EC" id="2.7.7.49" evidence="1"/>
<keyword evidence="12" id="KW-1185">Reference proteome</keyword>
<dbReference type="RefSeq" id="WP_318799357.1">
    <property type="nucleotide sequence ID" value="NZ_JARUJP010000062.1"/>
</dbReference>
<comment type="catalytic activity">
    <reaction evidence="9">
        <text>DNA(n) + a 2'-deoxyribonucleoside 5'-triphosphate = DNA(n+1) + diphosphate</text>
        <dbReference type="Rhea" id="RHEA:22508"/>
        <dbReference type="Rhea" id="RHEA-COMP:17339"/>
        <dbReference type="Rhea" id="RHEA-COMP:17340"/>
        <dbReference type="ChEBI" id="CHEBI:33019"/>
        <dbReference type="ChEBI" id="CHEBI:61560"/>
        <dbReference type="ChEBI" id="CHEBI:173112"/>
        <dbReference type="EC" id="2.7.7.49"/>
    </reaction>
</comment>
<dbReference type="PROSITE" id="PS50878">
    <property type="entry name" value="RT_POL"/>
    <property type="match status" value="1"/>
</dbReference>
<dbReference type="NCBIfam" id="TIGR04416">
    <property type="entry name" value="group_II_RT_mat"/>
    <property type="match status" value="1"/>
</dbReference>
<protein>
    <recommendedName>
        <fullName evidence="1">RNA-directed DNA polymerase</fullName>
        <ecNumber evidence="1">2.7.7.49</ecNumber>
    </recommendedName>
</protein>
<dbReference type="Pfam" id="PF00078">
    <property type="entry name" value="RVT_1"/>
    <property type="match status" value="1"/>
</dbReference>
<evidence type="ECO:0000256" key="1">
    <source>
        <dbReference type="ARBA" id="ARBA00012493"/>
    </source>
</evidence>
<dbReference type="PANTHER" id="PTHR34047:SF8">
    <property type="entry name" value="PROTEIN YKFC"/>
    <property type="match status" value="1"/>
</dbReference>
<evidence type="ECO:0000256" key="8">
    <source>
        <dbReference type="ARBA" id="ARBA00034120"/>
    </source>
</evidence>
<dbReference type="Pfam" id="PF08388">
    <property type="entry name" value="GIIM"/>
    <property type="match status" value="1"/>
</dbReference>
<evidence type="ECO:0000256" key="2">
    <source>
        <dbReference type="ARBA" id="ARBA00022679"/>
    </source>
</evidence>
<keyword evidence="5" id="KW-0460">Magnesium</keyword>
<evidence type="ECO:0000256" key="4">
    <source>
        <dbReference type="ARBA" id="ARBA00022723"/>
    </source>
</evidence>
<reference evidence="11 12" key="1">
    <citation type="submission" date="2023-04" db="EMBL/GenBank/DDBJ databases">
        <title>Clostridium tannerae sp. nov., isolated from the fecal material of an alpaca.</title>
        <authorList>
            <person name="Miller S."/>
            <person name="Hendry M."/>
            <person name="King J."/>
            <person name="Sankaranarayanan K."/>
            <person name="Lawson P.A."/>
        </authorList>
    </citation>
    <scope>NUCLEOTIDE SEQUENCE [LARGE SCALE GENOMIC DNA]</scope>
    <source>
        <strain evidence="11 12">A1-XYC3</strain>
    </source>
</reference>
<comment type="caution">
    <text evidence="11">The sequence shown here is derived from an EMBL/GenBank/DDBJ whole genome shotgun (WGS) entry which is preliminary data.</text>
</comment>
<keyword evidence="6 11" id="KW-0695">RNA-directed DNA polymerase</keyword>
<keyword evidence="4" id="KW-0479">Metal-binding</keyword>
<keyword evidence="2 11" id="KW-0808">Transferase</keyword>
<proteinExistence type="inferred from homology"/>
<evidence type="ECO:0000259" key="10">
    <source>
        <dbReference type="PROSITE" id="PS50878"/>
    </source>
</evidence>
<dbReference type="InterPro" id="IPR043502">
    <property type="entry name" value="DNA/RNA_pol_sf"/>
</dbReference>
<dbReference type="PANTHER" id="PTHR34047">
    <property type="entry name" value="NUCLEAR INTRON MATURASE 1, MITOCHONDRIAL-RELATED"/>
    <property type="match status" value="1"/>
</dbReference>
<evidence type="ECO:0000256" key="3">
    <source>
        <dbReference type="ARBA" id="ARBA00022695"/>
    </source>
</evidence>
<keyword evidence="3 11" id="KW-0548">Nucleotidyltransferase</keyword>
<name>A0ABU4JYE5_9CLOT</name>
<dbReference type="InterPro" id="IPR051083">
    <property type="entry name" value="GrpII_Intron_Splice-Mob/Def"/>
</dbReference>
<evidence type="ECO:0000313" key="12">
    <source>
        <dbReference type="Proteomes" id="UP001281656"/>
    </source>
</evidence>
<dbReference type="SUPFAM" id="SSF56672">
    <property type="entry name" value="DNA/RNA polymerases"/>
    <property type="match status" value="1"/>
</dbReference>
<accession>A0ABU4JYE5</accession>
<dbReference type="CDD" id="cd01651">
    <property type="entry name" value="RT_G2_intron"/>
    <property type="match status" value="1"/>
</dbReference>